<keyword evidence="4" id="KW-0378">Hydrolase</keyword>
<dbReference type="Proteomes" id="UP000494365">
    <property type="component" value="Unassembled WGS sequence"/>
</dbReference>
<dbReference type="PANTHER" id="PTHR48100">
    <property type="entry name" value="BROAD-SPECIFICITY PHOSPHATASE YOR283W-RELATED"/>
    <property type="match status" value="1"/>
</dbReference>
<evidence type="ECO:0000256" key="1">
    <source>
        <dbReference type="ARBA" id="ARBA00023152"/>
    </source>
</evidence>
<dbReference type="AlphaFoldDB" id="A0A6S7B529"/>
<proteinExistence type="predicted"/>
<dbReference type="InterPro" id="IPR013078">
    <property type="entry name" value="His_Pase_superF_clade-1"/>
</dbReference>
<evidence type="ECO:0000313" key="4">
    <source>
        <dbReference type="EMBL" id="CAB3780658.1"/>
    </source>
</evidence>
<dbReference type="InterPro" id="IPR050275">
    <property type="entry name" value="PGM_Phosphatase"/>
</dbReference>
<dbReference type="GO" id="GO:0016791">
    <property type="term" value="F:phosphatase activity"/>
    <property type="evidence" value="ECO:0007669"/>
    <property type="project" value="TreeGrafter"/>
</dbReference>
<dbReference type="Pfam" id="PF00300">
    <property type="entry name" value="His_Phos_1"/>
    <property type="match status" value="1"/>
</dbReference>
<dbReference type="Gene3D" id="3.40.50.1240">
    <property type="entry name" value="Phosphoglycerate mutase-like"/>
    <property type="match status" value="1"/>
</dbReference>
<dbReference type="CDD" id="cd07067">
    <property type="entry name" value="HP_PGM_like"/>
    <property type="match status" value="1"/>
</dbReference>
<keyword evidence="1" id="KW-0324">Glycolysis</keyword>
<accession>A0A6S7B529</accession>
<dbReference type="PANTHER" id="PTHR48100:SF1">
    <property type="entry name" value="HISTIDINE PHOSPHATASE FAMILY PROTEIN-RELATED"/>
    <property type="match status" value="1"/>
</dbReference>
<dbReference type="EMBL" id="CADIKK010000004">
    <property type="protein sequence ID" value="CAB3780658.1"/>
    <property type="molecule type" value="Genomic_DNA"/>
</dbReference>
<dbReference type="InterPro" id="IPR029033">
    <property type="entry name" value="His_PPase_superfam"/>
</dbReference>
<feature type="binding site" evidence="3">
    <location>
        <position position="59"/>
    </location>
    <ligand>
        <name>substrate</name>
    </ligand>
</feature>
<gene>
    <name evidence="4" type="primary">pspA</name>
    <name evidence="4" type="ORF">LMG28614_01064</name>
</gene>
<evidence type="ECO:0000256" key="2">
    <source>
        <dbReference type="ARBA" id="ARBA00023235"/>
    </source>
</evidence>
<dbReference type="EC" id="3.1.3.3" evidence="4"/>
<dbReference type="PIRSF" id="PIRSF000709">
    <property type="entry name" value="6PFK_2-Ptase"/>
    <property type="match status" value="1"/>
</dbReference>
<evidence type="ECO:0000256" key="3">
    <source>
        <dbReference type="PIRSR" id="PIRSR613078-2"/>
    </source>
</evidence>
<dbReference type="PROSITE" id="PS00175">
    <property type="entry name" value="PG_MUTASE"/>
    <property type="match status" value="1"/>
</dbReference>
<dbReference type="SUPFAM" id="SSF53254">
    <property type="entry name" value="Phosphoglycerate mutase-like"/>
    <property type="match status" value="1"/>
</dbReference>
<keyword evidence="2" id="KW-0413">Isomerase</keyword>
<sequence>MDLLLIRHGQSFGNVAGLLNSTEQDGLTEHGMQQAAKLRTLMENHGLVPDRVFSSPWLRALQTTEVLFKDKRDWTVDKRLGETNAGRFATWKAEDFRQTFPEWGKHLSDRYEGGESHLELAARSVNWVEEEFLRQADTPGLMAAVCHAGPISVISQYLLNIPLSRFPNVLVPNASITIFRRNVHTGNFYLQIAGLS</sequence>
<dbReference type="GO" id="GO:0005737">
    <property type="term" value="C:cytoplasm"/>
    <property type="evidence" value="ECO:0007669"/>
    <property type="project" value="TreeGrafter"/>
</dbReference>
<feature type="binding site" evidence="3">
    <location>
        <begin position="7"/>
        <end position="14"/>
    </location>
    <ligand>
        <name>substrate</name>
    </ligand>
</feature>
<dbReference type="SMART" id="SM00855">
    <property type="entry name" value="PGAM"/>
    <property type="match status" value="1"/>
</dbReference>
<organism evidence="4 5">
    <name type="scientific">Paraburkholderia ultramafica</name>
    <dbReference type="NCBI Taxonomy" id="1544867"/>
    <lineage>
        <taxon>Bacteria</taxon>
        <taxon>Pseudomonadati</taxon>
        <taxon>Pseudomonadota</taxon>
        <taxon>Betaproteobacteria</taxon>
        <taxon>Burkholderiales</taxon>
        <taxon>Burkholderiaceae</taxon>
        <taxon>Paraburkholderia</taxon>
    </lineage>
</organism>
<dbReference type="InterPro" id="IPR001345">
    <property type="entry name" value="PG/BPGM_mutase_AS"/>
</dbReference>
<protein>
    <submittedName>
        <fullName evidence="4">Phosphoserine phosphatase 1</fullName>
        <ecNumber evidence="4">3.1.3.3</ecNumber>
    </submittedName>
</protein>
<evidence type="ECO:0000313" key="5">
    <source>
        <dbReference type="Proteomes" id="UP000494365"/>
    </source>
</evidence>
<dbReference type="RefSeq" id="WP_175148504.1">
    <property type="nucleotide sequence ID" value="NZ_CADIKK010000004.1"/>
</dbReference>
<name>A0A6S7B529_9BURK</name>
<keyword evidence="5" id="KW-1185">Reference proteome</keyword>
<reference evidence="4 5" key="1">
    <citation type="submission" date="2020-04" db="EMBL/GenBank/DDBJ databases">
        <authorList>
            <person name="De Canck E."/>
        </authorList>
    </citation>
    <scope>NUCLEOTIDE SEQUENCE [LARGE SCALE GENOMIC DNA]</scope>
    <source>
        <strain evidence="4 5">LMG 28614</strain>
    </source>
</reference>